<evidence type="ECO:0000256" key="2">
    <source>
        <dbReference type="ARBA" id="ARBA00007441"/>
    </source>
</evidence>
<dbReference type="GO" id="GO:0009094">
    <property type="term" value="P:L-phenylalanine biosynthetic process"/>
    <property type="evidence" value="ECO:0007669"/>
    <property type="project" value="EnsemblFungi"/>
</dbReference>
<protein>
    <recommendedName>
        <fullName evidence="6">Aminotransferase class I/classII large domain-containing protein</fullName>
    </recommendedName>
</protein>
<keyword evidence="8" id="KW-1185">Reference proteome</keyword>
<dbReference type="PhylomeDB" id="A7TKJ5"/>
<dbReference type="InterPro" id="IPR004839">
    <property type="entry name" value="Aminotransferase_I/II_large"/>
</dbReference>
<evidence type="ECO:0000256" key="4">
    <source>
        <dbReference type="ARBA" id="ARBA00022679"/>
    </source>
</evidence>
<dbReference type="OMA" id="YAPANND"/>
<name>A7TKJ5_VANPO</name>
<keyword evidence="3" id="KW-0032">Aminotransferase</keyword>
<dbReference type="Pfam" id="PF00155">
    <property type="entry name" value="Aminotran_1_2"/>
    <property type="match status" value="1"/>
</dbReference>
<dbReference type="KEGG" id="vpo:Kpol_1035p30"/>
<proteinExistence type="inferred from homology"/>
<dbReference type="InterPro" id="IPR015424">
    <property type="entry name" value="PyrdxlP-dep_Trfase"/>
</dbReference>
<evidence type="ECO:0000256" key="1">
    <source>
        <dbReference type="ARBA" id="ARBA00001933"/>
    </source>
</evidence>
<keyword evidence="4" id="KW-0808">Transferase</keyword>
<dbReference type="eggNOG" id="KOG0634">
    <property type="taxonomic scope" value="Eukaryota"/>
</dbReference>
<dbReference type="AlphaFoldDB" id="A7TKJ5"/>
<accession>A7TKJ5</accession>
<evidence type="ECO:0000256" key="3">
    <source>
        <dbReference type="ARBA" id="ARBA00022576"/>
    </source>
</evidence>
<dbReference type="HOGENOM" id="CLU_017584_0_5_1"/>
<dbReference type="Gene3D" id="3.40.640.10">
    <property type="entry name" value="Type I PLP-dependent aspartate aminotransferase-like (Major domain)"/>
    <property type="match status" value="1"/>
</dbReference>
<dbReference type="FunCoup" id="A7TKJ5">
    <property type="interactions" value="193"/>
</dbReference>
<dbReference type="SUPFAM" id="SSF53383">
    <property type="entry name" value="PLP-dependent transferases"/>
    <property type="match status" value="1"/>
</dbReference>
<dbReference type="CDD" id="cd00609">
    <property type="entry name" value="AAT_like"/>
    <property type="match status" value="1"/>
</dbReference>
<dbReference type="GO" id="GO:0006571">
    <property type="term" value="P:tyrosine biosynthetic process"/>
    <property type="evidence" value="ECO:0007669"/>
    <property type="project" value="EnsemblFungi"/>
</dbReference>
<dbReference type="EMBL" id="DS480408">
    <property type="protein sequence ID" value="EDO17217.1"/>
    <property type="molecule type" value="Genomic_DNA"/>
</dbReference>
<dbReference type="GeneID" id="5545422"/>
<dbReference type="InParanoid" id="A7TKJ5"/>
<dbReference type="RefSeq" id="XP_001645075.1">
    <property type="nucleotide sequence ID" value="XM_001645025.1"/>
</dbReference>
<dbReference type="GO" id="GO:0009074">
    <property type="term" value="P:aromatic amino acid family catabolic process"/>
    <property type="evidence" value="ECO:0007669"/>
    <property type="project" value="TreeGrafter"/>
</dbReference>
<dbReference type="InterPro" id="IPR050859">
    <property type="entry name" value="Class-I_PLP-dep_aminotransf"/>
</dbReference>
<evidence type="ECO:0000256" key="5">
    <source>
        <dbReference type="ARBA" id="ARBA00022898"/>
    </source>
</evidence>
<dbReference type="InterPro" id="IPR015421">
    <property type="entry name" value="PyrdxlP-dep_Trfase_major"/>
</dbReference>
<dbReference type="GO" id="GO:0030170">
    <property type="term" value="F:pyridoxal phosphate binding"/>
    <property type="evidence" value="ECO:0007669"/>
    <property type="project" value="InterPro"/>
</dbReference>
<evidence type="ECO:0000259" key="6">
    <source>
        <dbReference type="Pfam" id="PF00155"/>
    </source>
</evidence>
<comment type="cofactor">
    <cofactor evidence="1">
        <name>pyridoxal 5'-phosphate</name>
        <dbReference type="ChEBI" id="CHEBI:597326"/>
    </cofactor>
</comment>
<dbReference type="STRING" id="436907.A7TKJ5"/>
<dbReference type="Proteomes" id="UP000000267">
    <property type="component" value="Unassembled WGS sequence"/>
</dbReference>
<dbReference type="PANTHER" id="PTHR42790:SF2">
    <property type="entry name" value="AROMATIC AMINO ACID AMINOTRANSFERASE 2"/>
    <property type="match status" value="1"/>
</dbReference>
<comment type="similarity">
    <text evidence="2">Belongs to the class-I pyridoxal-phosphate-dependent aminotransferase family.</text>
</comment>
<dbReference type="GO" id="GO:0019878">
    <property type="term" value="P:lysine biosynthetic process via aminoadipic acid"/>
    <property type="evidence" value="ECO:0007669"/>
    <property type="project" value="TreeGrafter"/>
</dbReference>
<dbReference type="OrthoDB" id="691673at2759"/>
<reference evidence="7 8" key="1">
    <citation type="journal article" date="2007" name="Proc. Natl. Acad. Sci. U.S.A.">
        <title>Independent sorting-out of thousands of duplicated gene pairs in two yeast species descended from a whole-genome duplication.</title>
        <authorList>
            <person name="Scannell D.R."/>
            <person name="Frank A.C."/>
            <person name="Conant G.C."/>
            <person name="Byrne K.P."/>
            <person name="Woolfit M."/>
            <person name="Wolfe K.H."/>
        </authorList>
    </citation>
    <scope>NUCLEOTIDE SEQUENCE [LARGE SCALE GENOMIC DNA]</scope>
    <source>
        <strain evidence="8">ATCC 22028 / DSM 70294 / BCRC 21397 / CBS 2163 / NBRC 10782 / NRRL Y-8283 / UCD 57-17</strain>
    </source>
</reference>
<evidence type="ECO:0000313" key="7">
    <source>
        <dbReference type="EMBL" id="EDO17217.1"/>
    </source>
</evidence>
<feature type="domain" description="Aminotransferase class I/classII large" evidence="6">
    <location>
        <begin position="88"/>
        <end position="480"/>
    </location>
</feature>
<gene>
    <name evidence="7" type="ORF">Kpol_1035p30</name>
</gene>
<dbReference type="GO" id="GO:0047536">
    <property type="term" value="F:2-aminoadipate transaminase activity"/>
    <property type="evidence" value="ECO:0007669"/>
    <property type="project" value="TreeGrafter"/>
</dbReference>
<evidence type="ECO:0000313" key="8">
    <source>
        <dbReference type="Proteomes" id="UP000000267"/>
    </source>
</evidence>
<keyword evidence="5" id="KW-0663">Pyridoxal phosphate</keyword>
<organism evidence="8">
    <name type="scientific">Vanderwaltozyma polyspora (strain ATCC 22028 / DSM 70294 / BCRC 21397 / CBS 2163 / NBRC 10782 / NRRL Y-8283 / UCD 57-17)</name>
    <name type="common">Kluyveromyces polysporus</name>
    <dbReference type="NCBI Taxonomy" id="436907"/>
    <lineage>
        <taxon>Eukaryota</taxon>
        <taxon>Fungi</taxon>
        <taxon>Dikarya</taxon>
        <taxon>Ascomycota</taxon>
        <taxon>Saccharomycotina</taxon>
        <taxon>Saccharomycetes</taxon>
        <taxon>Saccharomycetales</taxon>
        <taxon>Saccharomycetaceae</taxon>
        <taxon>Vanderwaltozyma</taxon>
    </lineage>
</organism>
<dbReference type="PANTHER" id="PTHR42790">
    <property type="entry name" value="AMINOTRANSFERASE"/>
    <property type="match status" value="1"/>
</dbReference>
<dbReference type="GO" id="GO:0008793">
    <property type="term" value="F:aromatic-amino-acid transaminase activity"/>
    <property type="evidence" value="ECO:0007669"/>
    <property type="project" value="EnsemblFungi"/>
</dbReference>
<sequence length="501" mass="57323">MSIKLDYSTLEERYSKFLSKRCKDRTFAQFWDNDGDVPDDLIELTAGMPNPKLFPINSIDLHISDKPQLGDETLKKVSMSLNSPAELPMARTFQYSETVGLPPLINFSRNIIKKANNPAYDNWDVILGNGSSDSMFKLFETICDENTTVMMEEFTFSPVIYNIKATGAAHIPIKMELSENPEKQGIDVDYMQTLLENWDSSEHKHLPKPTVLYTIATGQNPTGMTLSMEKRRKIYKICQKHDIIIVEDDPYGYLYLPKYDKSKPDKNPYLDDENLTVDKYINDYLVKSFMTIDTDARVVRLETFSKVYAPGLRLSFMAANKFIIDKVLTYTEITTRAPSGTSQAILYTTIKELAKPYEDKFENVDYAQLEGWFHWIMKVAAEYTHRRNVMFKALYGTEAFKKGYLEVLEPSAGMFINVKVNLDGIKKTEGKDVITVMNELNRSFLSSGVKVILGYKMAVDKEFSKDNANFIRITVAFAENDEILDKASKRIGDGIMKYIEN</sequence>